<dbReference type="InterPro" id="IPR017182">
    <property type="entry name" value="METTL16/PsiM"/>
</dbReference>
<feature type="compositionally biased region" description="Low complexity" evidence="7">
    <location>
        <begin position="408"/>
        <end position="421"/>
    </location>
</feature>
<keyword evidence="9" id="KW-1185">Reference proteome</keyword>
<dbReference type="EMBL" id="BDGG01000004">
    <property type="protein sequence ID" value="GAU98328.1"/>
    <property type="molecule type" value="Genomic_DNA"/>
</dbReference>
<dbReference type="Proteomes" id="UP000186922">
    <property type="component" value="Unassembled WGS sequence"/>
</dbReference>
<gene>
    <name evidence="8" type="primary">RvY_09489-1</name>
    <name evidence="8" type="synonym">RvY_09489.1</name>
    <name evidence="8" type="ORF">RvY_09489</name>
</gene>
<dbReference type="GO" id="GO:0070475">
    <property type="term" value="P:rRNA base methylation"/>
    <property type="evidence" value="ECO:0007669"/>
    <property type="project" value="TreeGrafter"/>
</dbReference>
<protein>
    <recommendedName>
        <fullName evidence="5">U6 small nuclear RNA (adenine-(43)-N(6))-methyltransferase</fullName>
        <ecNumber evidence="5">2.1.1.-</ecNumber>
    </recommendedName>
</protein>
<evidence type="ECO:0000313" key="8">
    <source>
        <dbReference type="EMBL" id="GAU98328.1"/>
    </source>
</evidence>
<dbReference type="PANTHER" id="PTHR13393">
    <property type="entry name" value="SAM-DEPENDENT METHYLTRANSFERASE"/>
    <property type="match status" value="1"/>
</dbReference>
<evidence type="ECO:0000256" key="7">
    <source>
        <dbReference type="SAM" id="MobiDB-lite"/>
    </source>
</evidence>
<feature type="compositionally biased region" description="Basic and acidic residues" evidence="7">
    <location>
        <begin position="394"/>
        <end position="403"/>
    </location>
</feature>
<dbReference type="InterPro" id="IPR029063">
    <property type="entry name" value="SAM-dependent_MTases_sf"/>
</dbReference>
<feature type="region of interest" description="Disordered" evidence="7">
    <location>
        <begin position="378"/>
        <end position="427"/>
    </location>
</feature>
<evidence type="ECO:0000256" key="5">
    <source>
        <dbReference type="PIRNR" id="PIRNR037350"/>
    </source>
</evidence>
<dbReference type="GO" id="GO:0008168">
    <property type="term" value="F:methyltransferase activity"/>
    <property type="evidence" value="ECO:0007669"/>
    <property type="project" value="UniProtKB-UniRule"/>
</dbReference>
<feature type="binding site" evidence="6">
    <location>
        <position position="198"/>
    </location>
    <ligand>
        <name>S-adenosyl-L-methionine</name>
        <dbReference type="ChEBI" id="CHEBI:59789"/>
    </ligand>
</feature>
<comment type="caution">
    <text evidence="8">The sequence shown here is derived from an EMBL/GenBank/DDBJ whole genome shotgun (WGS) entry which is preliminary data.</text>
</comment>
<dbReference type="PANTHER" id="PTHR13393:SF0">
    <property type="entry name" value="RNA N6-ADENOSINE-METHYLTRANSFERASE METTL16"/>
    <property type="match status" value="1"/>
</dbReference>
<accession>A0A1D1VIM2</accession>
<proteinExistence type="inferred from homology"/>
<comment type="similarity">
    <text evidence="1 5">Belongs to the methyltransferase superfamily. METTL16/RlmF family.</text>
</comment>
<evidence type="ECO:0000256" key="6">
    <source>
        <dbReference type="PIRSR" id="PIRSR037350-1"/>
    </source>
</evidence>
<dbReference type="Pfam" id="PF05971">
    <property type="entry name" value="Methyltransf_10"/>
    <property type="match status" value="1"/>
</dbReference>
<evidence type="ECO:0000313" key="9">
    <source>
        <dbReference type="Proteomes" id="UP000186922"/>
    </source>
</evidence>
<evidence type="ECO:0000256" key="4">
    <source>
        <dbReference type="ARBA" id="ARBA00022691"/>
    </source>
</evidence>
<keyword evidence="4 6" id="KW-0949">S-adenosyl-L-methionine</keyword>
<dbReference type="OrthoDB" id="514248at2759"/>
<dbReference type="PIRSF" id="PIRSF037350">
    <property type="entry name" value="Mtase_ZK1128_prd"/>
    <property type="match status" value="1"/>
</dbReference>
<evidence type="ECO:0000256" key="3">
    <source>
        <dbReference type="ARBA" id="ARBA00022679"/>
    </source>
</evidence>
<feature type="binding site" evidence="6">
    <location>
        <position position="91"/>
    </location>
    <ligand>
        <name>S-adenosyl-L-methionine</name>
        <dbReference type="ChEBI" id="CHEBI:59789"/>
    </ligand>
</feature>
<dbReference type="AlphaFoldDB" id="A0A1D1VIM2"/>
<keyword evidence="2 5" id="KW-0489">Methyltransferase</keyword>
<dbReference type="GO" id="GO:0005634">
    <property type="term" value="C:nucleus"/>
    <property type="evidence" value="ECO:0007669"/>
    <property type="project" value="TreeGrafter"/>
</dbReference>
<feature type="binding site" evidence="6">
    <location>
        <position position="124"/>
    </location>
    <ligand>
        <name>S-adenosyl-L-methionine</name>
        <dbReference type="ChEBI" id="CHEBI:59789"/>
    </ligand>
</feature>
<dbReference type="Gene3D" id="3.40.50.150">
    <property type="entry name" value="Vaccinia Virus protein VP39"/>
    <property type="match status" value="1"/>
</dbReference>
<name>A0A1D1VIM2_RAMVA</name>
<evidence type="ECO:0000256" key="2">
    <source>
        <dbReference type="ARBA" id="ARBA00022603"/>
    </source>
</evidence>
<dbReference type="STRING" id="947166.A0A1D1VIM2"/>
<dbReference type="EC" id="2.1.1.-" evidence="5"/>
<feature type="binding site" evidence="6">
    <location>
        <position position="148"/>
    </location>
    <ligand>
        <name>S-adenosyl-L-methionine</name>
        <dbReference type="ChEBI" id="CHEBI:59789"/>
    </ligand>
</feature>
<dbReference type="SUPFAM" id="SSF53335">
    <property type="entry name" value="S-adenosyl-L-methionine-dependent methyltransferases"/>
    <property type="match status" value="1"/>
</dbReference>
<organism evidence="8 9">
    <name type="scientific">Ramazzottius varieornatus</name>
    <name type="common">Water bear</name>
    <name type="synonym">Tardigrade</name>
    <dbReference type="NCBI Taxonomy" id="947166"/>
    <lineage>
        <taxon>Eukaryota</taxon>
        <taxon>Metazoa</taxon>
        <taxon>Ecdysozoa</taxon>
        <taxon>Tardigrada</taxon>
        <taxon>Eutardigrada</taxon>
        <taxon>Parachela</taxon>
        <taxon>Hypsibioidea</taxon>
        <taxon>Ramazzottiidae</taxon>
        <taxon>Ramazzottius</taxon>
    </lineage>
</organism>
<dbReference type="InterPro" id="IPR010286">
    <property type="entry name" value="METTL16/RlmF"/>
</dbReference>
<evidence type="ECO:0000256" key="1">
    <source>
        <dbReference type="ARBA" id="ARBA00005878"/>
    </source>
</evidence>
<sequence length="484" mass="53611">MAFNRFMHPRNPYKDHPPNFKELAQQYPELSNYMVEDTEQDVSKQGSKISAKLNFSEPAALRALTCALLHRDFNLTIEIPLNKLIPTVPSRLNYLLWVQDLLAAAGSINGQGGGGSKVMGLDIGTGASCIYPLLGCRLDPTWCFVATEYDQEALEYARANVERNGLGERVKVLEANSAGHLSYPVNAANTHFDFSMCNPPFFESAAEREEKASYKPPKHASNPIAESDAVTQGGEVAFVAKMIDESETLQNKIGIYTSLLGKKASLAPLKKLLYSRSISFITTEFCQGRTMRWGLAWSLCVDLTGSAFKDVGSHLHVEKPLTCTHDFGPVSETQRMSICLRAIELLEKDLKMDVTSSRFGKERSTWLVSATSNLWSNQRRKRRAQLHANGRAKNGTEQEKGQDMGHPSTSGSSSARESFSPESEELVHASEKNDVVNFAVTFKSTELSYLYELSWISGQNREHLNQIHVFLINKLTAAAAAGFS</sequence>
<keyword evidence="3 5" id="KW-0808">Transferase</keyword>
<reference evidence="8 9" key="1">
    <citation type="journal article" date="2016" name="Nat. Commun.">
        <title>Extremotolerant tardigrade genome and improved radiotolerance of human cultured cells by tardigrade-unique protein.</title>
        <authorList>
            <person name="Hashimoto T."/>
            <person name="Horikawa D.D."/>
            <person name="Saito Y."/>
            <person name="Kuwahara H."/>
            <person name="Kozuka-Hata H."/>
            <person name="Shin-I T."/>
            <person name="Minakuchi Y."/>
            <person name="Ohishi K."/>
            <person name="Motoyama A."/>
            <person name="Aizu T."/>
            <person name="Enomoto A."/>
            <person name="Kondo K."/>
            <person name="Tanaka S."/>
            <person name="Hara Y."/>
            <person name="Koshikawa S."/>
            <person name="Sagara H."/>
            <person name="Miura T."/>
            <person name="Yokobori S."/>
            <person name="Miyagawa K."/>
            <person name="Suzuki Y."/>
            <person name="Kubo T."/>
            <person name="Oyama M."/>
            <person name="Kohara Y."/>
            <person name="Fujiyama A."/>
            <person name="Arakawa K."/>
            <person name="Katayama T."/>
            <person name="Toyoda A."/>
            <person name="Kunieda T."/>
        </authorList>
    </citation>
    <scope>NUCLEOTIDE SEQUENCE [LARGE SCALE GENOMIC DNA]</scope>
    <source>
        <strain evidence="8 9">YOKOZUNA-1</strain>
    </source>
</reference>